<evidence type="ECO:0000256" key="2">
    <source>
        <dbReference type="ARBA" id="ARBA00022527"/>
    </source>
</evidence>
<dbReference type="Pfam" id="PF00069">
    <property type="entry name" value="Pkinase"/>
    <property type="match status" value="1"/>
</dbReference>
<keyword evidence="3" id="KW-0808">Transferase</keyword>
<dbReference type="InterPro" id="IPR000719">
    <property type="entry name" value="Prot_kinase_dom"/>
</dbReference>
<protein>
    <recommendedName>
        <fullName evidence="1">non-specific serine/threonine protein kinase</fullName>
        <ecNumber evidence="1">2.7.11.1</ecNumber>
    </recommendedName>
</protein>
<evidence type="ECO:0000256" key="1">
    <source>
        <dbReference type="ARBA" id="ARBA00012513"/>
    </source>
</evidence>
<evidence type="ECO:0000313" key="10">
    <source>
        <dbReference type="Proteomes" id="UP000694391"/>
    </source>
</evidence>
<keyword evidence="4" id="KW-0547">Nucleotide-binding</keyword>
<dbReference type="Gene3D" id="3.30.200.20">
    <property type="entry name" value="Phosphorylase Kinase, domain 1"/>
    <property type="match status" value="1"/>
</dbReference>
<keyword evidence="6" id="KW-0067">ATP-binding</keyword>
<dbReference type="GO" id="GO:0005737">
    <property type="term" value="C:cytoplasm"/>
    <property type="evidence" value="ECO:0007669"/>
    <property type="project" value="TreeGrafter"/>
</dbReference>
<dbReference type="EC" id="2.7.11.1" evidence="1"/>
<feature type="domain" description="AGC-kinase C-terminal" evidence="8">
    <location>
        <begin position="127"/>
        <end position="201"/>
    </location>
</feature>
<keyword evidence="2" id="KW-0723">Serine/threonine-protein kinase</keyword>
<reference evidence="9" key="2">
    <citation type="submission" date="2025-09" db="UniProtKB">
        <authorList>
            <consortium name="Ensembl"/>
        </authorList>
    </citation>
    <scope>IDENTIFICATION</scope>
</reference>
<organism evidence="9 10">
    <name type="scientific">Canis lupus dingo</name>
    <name type="common">dingo</name>
    <dbReference type="NCBI Taxonomy" id="286419"/>
    <lineage>
        <taxon>Eukaryota</taxon>
        <taxon>Metazoa</taxon>
        <taxon>Chordata</taxon>
        <taxon>Craniata</taxon>
        <taxon>Vertebrata</taxon>
        <taxon>Euteleostomi</taxon>
        <taxon>Mammalia</taxon>
        <taxon>Eutheria</taxon>
        <taxon>Laurasiatheria</taxon>
        <taxon>Carnivora</taxon>
        <taxon>Caniformia</taxon>
        <taxon>Canidae</taxon>
        <taxon>Canis</taxon>
    </lineage>
</organism>
<dbReference type="InterPro" id="IPR011009">
    <property type="entry name" value="Kinase-like_dom_sf"/>
</dbReference>
<dbReference type="Gene3D" id="1.10.510.10">
    <property type="entry name" value="Transferase(Phosphotransferase) domain 1"/>
    <property type="match status" value="1"/>
</dbReference>
<dbReference type="SUPFAM" id="SSF56112">
    <property type="entry name" value="Protein kinase-like (PK-like)"/>
    <property type="match status" value="1"/>
</dbReference>
<dbReference type="Proteomes" id="UP000694391">
    <property type="component" value="Unplaced"/>
</dbReference>
<dbReference type="GO" id="GO:0031032">
    <property type="term" value="P:actomyosin structure organization"/>
    <property type="evidence" value="ECO:0007669"/>
    <property type="project" value="TreeGrafter"/>
</dbReference>
<proteinExistence type="predicted"/>
<name>A0A8C0JIJ7_CANLU</name>
<dbReference type="InterPro" id="IPR000961">
    <property type="entry name" value="AGC-kinase_C"/>
</dbReference>
<evidence type="ECO:0000256" key="5">
    <source>
        <dbReference type="ARBA" id="ARBA00022777"/>
    </source>
</evidence>
<reference evidence="9" key="1">
    <citation type="submission" date="2025-08" db="UniProtKB">
        <authorList>
            <consortium name="Ensembl"/>
        </authorList>
    </citation>
    <scope>IDENTIFICATION</scope>
</reference>
<dbReference type="Ensembl" id="ENSCAFT00020001755.1">
    <property type="protein sequence ID" value="ENSCAFP00020001492.1"/>
    <property type="gene ID" value="ENSCAFG00020001351.1"/>
</dbReference>
<accession>A0A8C0JIJ7</accession>
<dbReference type="PROSITE" id="PS51285">
    <property type="entry name" value="AGC_KINASE_CTER"/>
    <property type="match status" value="1"/>
</dbReference>
<keyword evidence="10" id="KW-1185">Reference proteome</keyword>
<dbReference type="FunFam" id="1.10.510.10:FF:001229">
    <property type="entry name" value="Rho-associated protein kinase 2"/>
    <property type="match status" value="1"/>
</dbReference>
<evidence type="ECO:0000259" key="7">
    <source>
        <dbReference type="PROSITE" id="PS50011"/>
    </source>
</evidence>
<sequence>THTHREAETYAEGEVQSSVAVGTPDYISPEILQAMEDGKGRYGPECDWWSLGVCMYEMLYGETPFYAESLVETYGKIMNHKERFQFPAQVTDVSENAKDLIRRLICSREHRLGQNGIEDFKKHPFFNGIDWDNIRNCEAPYIPEVSSPTDTSNFDVDDDCLKNSVSMTLQRNSVPLILSNVVIKQFMDLLINSQSDIYHGF</sequence>
<dbReference type="InterPro" id="IPR050839">
    <property type="entry name" value="Rho-assoc_Ser/Thr_Kinase"/>
</dbReference>
<dbReference type="GO" id="GO:0042641">
    <property type="term" value="C:actomyosin"/>
    <property type="evidence" value="ECO:0007669"/>
    <property type="project" value="TreeGrafter"/>
</dbReference>
<evidence type="ECO:0000259" key="8">
    <source>
        <dbReference type="PROSITE" id="PS51285"/>
    </source>
</evidence>
<dbReference type="GO" id="GO:0004674">
    <property type="term" value="F:protein serine/threonine kinase activity"/>
    <property type="evidence" value="ECO:0007669"/>
    <property type="project" value="UniProtKB-KW"/>
</dbReference>
<dbReference type="PROSITE" id="PS50011">
    <property type="entry name" value="PROTEIN_KINASE_DOM"/>
    <property type="match status" value="1"/>
</dbReference>
<keyword evidence="5" id="KW-0418">Kinase</keyword>
<dbReference type="PANTHER" id="PTHR22988:SF31">
    <property type="entry name" value="SERINE_THREONINE-PROTEIN KINASE MRCK ALPHA"/>
    <property type="match status" value="1"/>
</dbReference>
<evidence type="ECO:0000313" key="9">
    <source>
        <dbReference type="Ensembl" id="ENSCAFP00020001492.1"/>
    </source>
</evidence>
<evidence type="ECO:0000256" key="6">
    <source>
        <dbReference type="ARBA" id="ARBA00022840"/>
    </source>
</evidence>
<dbReference type="SMART" id="SM00133">
    <property type="entry name" value="S_TK_X"/>
    <property type="match status" value="1"/>
</dbReference>
<evidence type="ECO:0000256" key="3">
    <source>
        <dbReference type="ARBA" id="ARBA00022679"/>
    </source>
</evidence>
<dbReference type="GeneTree" id="ENSGT01030000234517"/>
<dbReference type="AlphaFoldDB" id="A0A8C0JIJ7"/>
<dbReference type="GO" id="GO:0005524">
    <property type="term" value="F:ATP binding"/>
    <property type="evidence" value="ECO:0007669"/>
    <property type="project" value="UniProtKB-KW"/>
</dbReference>
<dbReference type="SMART" id="SM00220">
    <property type="entry name" value="S_TKc"/>
    <property type="match status" value="1"/>
</dbReference>
<evidence type="ECO:0000256" key="4">
    <source>
        <dbReference type="ARBA" id="ARBA00022741"/>
    </source>
</evidence>
<dbReference type="PANTHER" id="PTHR22988">
    <property type="entry name" value="MYOTONIC DYSTROPHY S/T KINASE-RELATED"/>
    <property type="match status" value="1"/>
</dbReference>
<feature type="domain" description="Protein kinase" evidence="7">
    <location>
        <begin position="1"/>
        <end position="126"/>
    </location>
</feature>